<comment type="caution">
    <text evidence="2">The sequence shown here is derived from an EMBL/GenBank/DDBJ whole genome shotgun (WGS) entry which is preliminary data.</text>
</comment>
<sequence length="838" mass="92883">MDEIAAMQASRLELTYLRTSGIVLASEENYPSQISGLSGGKQNGSIASVSESSLGSLDINQAPVQSTDEKTQVAMTWPNHLPQCMHNFQGHVFQQMPPYQGYLFPGMQVPPPYFQGNMLWPPKVDDSSLGHDWEPDGNKKHKSSSRNKKSSHEKGLETSNPVDSTEPSDSSSDTESDDNLQNGEKQSSVEQVRRKKSSTKVVIRNINYTTSKRDGEKGSMSDETSDEDEFIDGEALKQQVEEAVGSLERRHKSTSRHNKKSNRSIIDCSNDEDNKNLPIILGDKKEMNNSFDTDPHPLKVQEYSTSKSSEEQLSLAFNQESKKISKQRAISNDSFVATKRQTGNEDKFDLGNFEARESLNPVTKKRDGTYEELLFSQRTNEPGNHPQATAPNHSTESLIIRSQKEGDWFINNQQDKPTNRDENMNLRTFDGDDASSIADDCFLFKESKKDVLLDDSFTIQARPLNATSKITHDKAETNGTHEPEDLYMVLGRDSAAENATPSWTPEMDYEMTFYLLKPMEDTLLPSNDKGTNGKPSGNVRGKVSGKESRSKFSTGSLGKGKSNLMSRTILRAEEENRKRMEELMIQRQKRIAERSAIGNSSATSKRMPVKKTSSLKKEESKAQPPSQETEKKVFRSSTIDRLATARTTPKVEYAQSIVIPAQPKKAPLKANGLSQKTAGADKKSSPITVKTDGPQKKGRKEAMSEDPKEVPATSNINEFKDVKELHSIAPVDKNEGNVISQRDTFDDKGSNGSLSHINSSAQLDHIKGNDVGLSIAAPILSENIKTSDTISTPPPAEINAEPVHSRKKLNSDESSPKATKGFRKLLLFGRKSRTSTTN</sequence>
<feature type="region of interest" description="Disordered" evidence="1">
    <location>
        <begin position="591"/>
        <end position="637"/>
    </location>
</feature>
<dbReference type="EMBL" id="JARPOI010000015">
    <property type="protein sequence ID" value="KAJ9153614.1"/>
    <property type="molecule type" value="Genomic_DNA"/>
</dbReference>
<dbReference type="PANTHER" id="PTHR31008">
    <property type="entry name" value="COP1-INTERACTING PROTEIN-RELATED"/>
    <property type="match status" value="1"/>
</dbReference>
<accession>A0ABQ9L030</accession>
<feature type="region of interest" description="Disordered" evidence="1">
    <location>
        <begin position="667"/>
        <end position="715"/>
    </location>
</feature>
<evidence type="ECO:0000313" key="2">
    <source>
        <dbReference type="EMBL" id="KAJ9153614.1"/>
    </source>
</evidence>
<dbReference type="Proteomes" id="UP001174677">
    <property type="component" value="Chromosome 15"/>
</dbReference>
<feature type="compositionally biased region" description="Basic and acidic residues" evidence="1">
    <location>
        <begin position="700"/>
        <end position="709"/>
    </location>
</feature>
<gene>
    <name evidence="2" type="ORF">P3X46_027039</name>
</gene>
<feature type="region of interest" description="Disordered" evidence="1">
    <location>
        <begin position="524"/>
        <end position="566"/>
    </location>
</feature>
<evidence type="ECO:0000256" key="1">
    <source>
        <dbReference type="SAM" id="MobiDB-lite"/>
    </source>
</evidence>
<protein>
    <recommendedName>
        <fullName evidence="4">COP1-interacting protein 7</fullName>
    </recommendedName>
</protein>
<feature type="compositionally biased region" description="Basic and acidic residues" evidence="1">
    <location>
        <begin position="129"/>
        <end position="138"/>
    </location>
</feature>
<feature type="region of interest" description="Disordered" evidence="1">
    <location>
        <begin position="375"/>
        <end position="395"/>
    </location>
</feature>
<feature type="compositionally biased region" description="Polar residues" evidence="1">
    <location>
        <begin position="524"/>
        <end position="535"/>
    </location>
</feature>
<evidence type="ECO:0000313" key="3">
    <source>
        <dbReference type="Proteomes" id="UP001174677"/>
    </source>
</evidence>
<feature type="region of interest" description="Disordered" evidence="1">
    <location>
        <begin position="786"/>
        <end position="838"/>
    </location>
</feature>
<keyword evidence="3" id="KW-1185">Reference proteome</keyword>
<name>A0ABQ9L030_HEVBR</name>
<feature type="compositionally biased region" description="Polar residues" evidence="1">
    <location>
        <begin position="179"/>
        <end position="190"/>
    </location>
</feature>
<evidence type="ECO:0008006" key="4">
    <source>
        <dbReference type="Google" id="ProtNLM"/>
    </source>
</evidence>
<feature type="compositionally biased region" description="Acidic residues" evidence="1">
    <location>
        <begin position="223"/>
        <end position="232"/>
    </location>
</feature>
<organism evidence="2 3">
    <name type="scientific">Hevea brasiliensis</name>
    <name type="common">Para rubber tree</name>
    <name type="synonym">Siphonia brasiliensis</name>
    <dbReference type="NCBI Taxonomy" id="3981"/>
    <lineage>
        <taxon>Eukaryota</taxon>
        <taxon>Viridiplantae</taxon>
        <taxon>Streptophyta</taxon>
        <taxon>Embryophyta</taxon>
        <taxon>Tracheophyta</taxon>
        <taxon>Spermatophyta</taxon>
        <taxon>Magnoliopsida</taxon>
        <taxon>eudicotyledons</taxon>
        <taxon>Gunneridae</taxon>
        <taxon>Pentapetalae</taxon>
        <taxon>rosids</taxon>
        <taxon>fabids</taxon>
        <taxon>Malpighiales</taxon>
        <taxon>Euphorbiaceae</taxon>
        <taxon>Crotonoideae</taxon>
        <taxon>Micrandreae</taxon>
        <taxon>Hevea</taxon>
    </lineage>
</organism>
<feature type="compositionally biased region" description="Polar residues" evidence="1">
    <location>
        <begin position="376"/>
        <end position="395"/>
    </location>
</feature>
<feature type="region of interest" description="Disordered" evidence="1">
    <location>
        <begin position="129"/>
        <end position="275"/>
    </location>
</feature>
<feature type="compositionally biased region" description="Basic residues" evidence="1">
    <location>
        <begin position="249"/>
        <end position="262"/>
    </location>
</feature>
<proteinExistence type="predicted"/>
<dbReference type="PANTHER" id="PTHR31008:SF4">
    <property type="entry name" value="COP1-INTERACTING PROTEIN 7"/>
    <property type="match status" value="1"/>
</dbReference>
<feature type="compositionally biased region" description="Basic and acidic residues" evidence="1">
    <location>
        <begin position="211"/>
        <end position="220"/>
    </location>
</feature>
<reference evidence="2 3" key="1">
    <citation type="journal article" date="2023" name="Plant Biotechnol. J.">
        <title>Chromosome-level wild Hevea brasiliensis genome provides new tools for genomic-assisted breeding and valuable loci to elevate rubber yield.</title>
        <authorList>
            <person name="Cheng H."/>
            <person name="Song X."/>
            <person name="Hu Y."/>
            <person name="Wu T."/>
            <person name="Yang Q."/>
            <person name="An Z."/>
            <person name="Feng S."/>
            <person name="Deng Z."/>
            <person name="Wu W."/>
            <person name="Zeng X."/>
            <person name="Tu M."/>
            <person name="Wang X."/>
            <person name="Huang H."/>
        </authorList>
    </citation>
    <scope>NUCLEOTIDE SEQUENCE [LARGE SCALE GENOMIC DNA]</scope>
    <source>
        <strain evidence="2">MT/VB/25A 57/8</strain>
    </source>
</reference>
<feature type="compositionally biased region" description="Basic residues" evidence="1">
    <location>
        <begin position="139"/>
        <end position="149"/>
    </location>
</feature>